<keyword evidence="1 2" id="KW-0443">Lipid metabolism</keyword>
<reference evidence="5" key="1">
    <citation type="submission" date="2018-07" db="EMBL/GenBank/DDBJ databases">
        <authorList>
            <person name="Safronova V.I."/>
            <person name="Chirak E.R."/>
            <person name="Sazanova A.L."/>
        </authorList>
    </citation>
    <scope>NUCLEOTIDE SEQUENCE [LARGE SCALE GENOMIC DNA]</scope>
    <source>
        <strain evidence="5">RCAM04685</strain>
    </source>
</reference>
<keyword evidence="2" id="KW-0378">Hydrolase</keyword>
<dbReference type="Pfam" id="PF01734">
    <property type="entry name" value="Patatin"/>
    <property type="match status" value="1"/>
</dbReference>
<dbReference type="Gene3D" id="3.40.1090.10">
    <property type="entry name" value="Cytosolic phospholipase A2 catalytic domain"/>
    <property type="match status" value="1"/>
</dbReference>
<name>A0A370KYQ2_9HYPH</name>
<dbReference type="Proteomes" id="UP000255207">
    <property type="component" value="Unassembled WGS sequence"/>
</dbReference>
<keyword evidence="2" id="KW-0442">Lipid degradation</keyword>
<accession>A0A370KYQ2</accession>
<feature type="short sequence motif" description="DGA/G" evidence="2">
    <location>
        <begin position="197"/>
        <end position="199"/>
    </location>
</feature>
<comment type="caution">
    <text evidence="4">The sequence shown here is derived from an EMBL/GenBank/DDBJ whole genome shotgun (WGS) entry which is preliminary data.</text>
</comment>
<dbReference type="PROSITE" id="PS51635">
    <property type="entry name" value="PNPLA"/>
    <property type="match status" value="1"/>
</dbReference>
<dbReference type="InterPro" id="IPR016035">
    <property type="entry name" value="Acyl_Trfase/lysoPLipase"/>
</dbReference>
<sequence>MYAGLAFAGGGNRCYWQGGFYETVAPRIGLRPRRVVGASAGAFAMLYTALGAGPYVRERVREGCAGRTSETDWAGFRRGGRLFPVGDMYHTLLSELFTPDNLAALQAQADFRVAISRPPRFWPLPVAAMLGIGAYQLEKRFFRPVHPTAGRRLGFKPDLIRVADCAEPVDLVAALMASAAVPPFMPAGLVDRRAALDGGLVDSAPAWALAELEAAGEPTLVLLTRPFAGVPEIANRTYARPSQVIPISQFTIKNWEGIRFAYELGIRDGETFLRGLERRDLSASSRTSEAQSRDPS</sequence>
<evidence type="ECO:0000256" key="2">
    <source>
        <dbReference type="PROSITE-ProRule" id="PRU01161"/>
    </source>
</evidence>
<feature type="active site" description="Proton acceptor" evidence="2">
    <location>
        <position position="197"/>
    </location>
</feature>
<feature type="active site" description="Nucleophile" evidence="2">
    <location>
        <position position="39"/>
    </location>
</feature>
<feature type="short sequence motif" description="GXSXG" evidence="2">
    <location>
        <begin position="37"/>
        <end position="41"/>
    </location>
</feature>
<gene>
    <name evidence="4" type="ORF">DWE98_26695</name>
</gene>
<evidence type="ECO:0000259" key="3">
    <source>
        <dbReference type="PROSITE" id="PS51635"/>
    </source>
</evidence>
<proteinExistence type="predicted"/>
<dbReference type="EMBL" id="QQTP01000023">
    <property type="protein sequence ID" value="RDJ20066.1"/>
    <property type="molecule type" value="Genomic_DNA"/>
</dbReference>
<dbReference type="AlphaFoldDB" id="A0A370KYQ2"/>
<evidence type="ECO:0000256" key="1">
    <source>
        <dbReference type="ARBA" id="ARBA00023098"/>
    </source>
</evidence>
<keyword evidence="5" id="KW-1185">Reference proteome</keyword>
<dbReference type="RefSeq" id="WP_114832357.1">
    <property type="nucleotide sequence ID" value="NZ_QQTO01000021.1"/>
</dbReference>
<dbReference type="OrthoDB" id="7401351at2"/>
<protein>
    <submittedName>
        <fullName evidence="4">Patatin-like phospholipase family protein</fullName>
    </submittedName>
</protein>
<dbReference type="InterPro" id="IPR002641">
    <property type="entry name" value="PNPLA_dom"/>
</dbReference>
<organism evidence="4 5">
    <name type="scientific">Bosea caraganae</name>
    <dbReference type="NCBI Taxonomy" id="2763117"/>
    <lineage>
        <taxon>Bacteria</taxon>
        <taxon>Pseudomonadati</taxon>
        <taxon>Pseudomonadota</taxon>
        <taxon>Alphaproteobacteria</taxon>
        <taxon>Hyphomicrobiales</taxon>
        <taxon>Boseaceae</taxon>
        <taxon>Bosea</taxon>
    </lineage>
</organism>
<evidence type="ECO:0000313" key="5">
    <source>
        <dbReference type="Proteomes" id="UP000255207"/>
    </source>
</evidence>
<evidence type="ECO:0000313" key="4">
    <source>
        <dbReference type="EMBL" id="RDJ20066.1"/>
    </source>
</evidence>
<dbReference type="GO" id="GO:0016787">
    <property type="term" value="F:hydrolase activity"/>
    <property type="evidence" value="ECO:0007669"/>
    <property type="project" value="UniProtKB-UniRule"/>
</dbReference>
<feature type="domain" description="PNPLA" evidence="3">
    <location>
        <begin position="5"/>
        <end position="210"/>
    </location>
</feature>
<dbReference type="SUPFAM" id="SSF52151">
    <property type="entry name" value="FabD/lysophospholipase-like"/>
    <property type="match status" value="1"/>
</dbReference>
<comment type="caution">
    <text evidence="2">Lacks conserved residue(s) required for the propagation of feature annotation.</text>
</comment>
<dbReference type="GO" id="GO:0016042">
    <property type="term" value="P:lipid catabolic process"/>
    <property type="evidence" value="ECO:0007669"/>
    <property type="project" value="UniProtKB-UniRule"/>
</dbReference>